<dbReference type="SUPFAM" id="SSF54593">
    <property type="entry name" value="Glyoxalase/Bleomycin resistance protein/Dihydroxybiphenyl dioxygenase"/>
    <property type="match status" value="1"/>
</dbReference>
<dbReference type="PROSITE" id="PS51819">
    <property type="entry name" value="VOC"/>
    <property type="match status" value="1"/>
</dbReference>
<sequence length="124" mass="13237">MMTSPRLASVLLLVRCVQSSVRVYTEALGLPAVHVSEDVAEVDVGGSTSLLLQRVEQGAEAPLSTGYSPFLNFQVTDFDDVIGKLIQQGAHMDGAIKFPPTGRIAAFKTPDGHMIGVQEQPDQA</sequence>
<dbReference type="AlphaFoldDB" id="F2U0G1"/>
<dbReference type="PANTHER" id="PTHR33993">
    <property type="entry name" value="GLYOXALASE-RELATED"/>
    <property type="match status" value="1"/>
</dbReference>
<organism evidence="4">
    <name type="scientific">Salpingoeca rosetta (strain ATCC 50818 / BSB-021)</name>
    <dbReference type="NCBI Taxonomy" id="946362"/>
    <lineage>
        <taxon>Eukaryota</taxon>
        <taxon>Choanoflagellata</taxon>
        <taxon>Craspedida</taxon>
        <taxon>Salpingoecidae</taxon>
        <taxon>Salpingoeca</taxon>
    </lineage>
</organism>
<dbReference type="InterPro" id="IPR052164">
    <property type="entry name" value="Anthracycline_SecMetBiosynth"/>
</dbReference>
<evidence type="ECO:0000313" key="3">
    <source>
        <dbReference type="EMBL" id="EGD80889.1"/>
    </source>
</evidence>
<dbReference type="InParanoid" id="F2U0G1"/>
<dbReference type="Gene3D" id="3.10.180.10">
    <property type="entry name" value="2,3-Dihydroxybiphenyl 1,2-Dioxygenase, domain 1"/>
    <property type="match status" value="1"/>
</dbReference>
<name>F2U0G1_SALR5</name>
<evidence type="ECO:0000256" key="1">
    <source>
        <dbReference type="SAM" id="SignalP"/>
    </source>
</evidence>
<protein>
    <recommendedName>
        <fullName evidence="2">VOC domain-containing protein</fullName>
    </recommendedName>
</protein>
<feature type="domain" description="VOC" evidence="2">
    <location>
        <begin position="6"/>
        <end position="120"/>
    </location>
</feature>
<keyword evidence="1" id="KW-0732">Signal</keyword>
<dbReference type="OrthoDB" id="10267381at2759"/>
<gene>
    <name evidence="3" type="ORF">PTSG_01474</name>
</gene>
<dbReference type="InterPro" id="IPR029068">
    <property type="entry name" value="Glyas_Bleomycin-R_OHBP_Dase"/>
</dbReference>
<dbReference type="eggNOG" id="ENOG502RZ76">
    <property type="taxonomic scope" value="Eukaryota"/>
</dbReference>
<dbReference type="OMA" id="FKHVMLM"/>
<dbReference type="InterPro" id="IPR004360">
    <property type="entry name" value="Glyas_Fos-R_dOase_dom"/>
</dbReference>
<accession>F2U0G1</accession>
<dbReference type="Proteomes" id="UP000007799">
    <property type="component" value="Unassembled WGS sequence"/>
</dbReference>
<feature type="chain" id="PRO_5003290632" description="VOC domain-containing protein" evidence="1">
    <location>
        <begin position="20"/>
        <end position="124"/>
    </location>
</feature>
<dbReference type="PANTHER" id="PTHR33993:SF14">
    <property type="entry name" value="GB|AAF24581.1"/>
    <property type="match status" value="1"/>
</dbReference>
<dbReference type="InterPro" id="IPR037523">
    <property type="entry name" value="VOC_core"/>
</dbReference>
<dbReference type="Pfam" id="PF00903">
    <property type="entry name" value="Glyoxalase"/>
    <property type="match status" value="1"/>
</dbReference>
<proteinExistence type="predicted"/>
<reference evidence="3" key="1">
    <citation type="submission" date="2009-08" db="EMBL/GenBank/DDBJ databases">
        <title>Annotation of Salpingoeca rosetta.</title>
        <authorList>
            <consortium name="The Broad Institute Genome Sequencing Platform"/>
            <person name="Russ C."/>
            <person name="Cuomo C."/>
            <person name="Burger G."/>
            <person name="Gray M.W."/>
            <person name="Holland P.W.H."/>
            <person name="King N."/>
            <person name="Lang F.B.F."/>
            <person name="Roger A.J."/>
            <person name="Ruiz-Trillo I."/>
            <person name="Young S.K."/>
            <person name="Zeng Q."/>
            <person name="Gargeya S."/>
            <person name="Alvarado L."/>
            <person name="Berlin A."/>
            <person name="Chapman S.B."/>
            <person name="Chen Z."/>
            <person name="Freedman E."/>
            <person name="Gellesch M."/>
            <person name="Goldberg J."/>
            <person name="Griggs A."/>
            <person name="Gujja S."/>
            <person name="Heilman E."/>
            <person name="Heiman D."/>
            <person name="Howarth C."/>
            <person name="Mehta T."/>
            <person name="Neiman D."/>
            <person name="Pearson M."/>
            <person name="Roberts A."/>
            <person name="Saif S."/>
            <person name="Shea T."/>
            <person name="Shenoy N."/>
            <person name="Sisk P."/>
            <person name="Stolte C."/>
            <person name="Sykes S."/>
            <person name="White J."/>
            <person name="Yandava C."/>
            <person name="Haas B."/>
            <person name="Nusbaum C."/>
            <person name="Birren B."/>
        </authorList>
    </citation>
    <scope>NUCLEOTIDE SEQUENCE [LARGE SCALE GENOMIC DNA]</scope>
    <source>
        <strain evidence="3">ATCC 50818</strain>
    </source>
</reference>
<dbReference type="GeneID" id="16078047"/>
<dbReference type="KEGG" id="sre:PTSG_01474"/>
<evidence type="ECO:0000259" key="2">
    <source>
        <dbReference type="PROSITE" id="PS51819"/>
    </source>
</evidence>
<dbReference type="RefSeq" id="XP_004997450.1">
    <property type="nucleotide sequence ID" value="XM_004997393.1"/>
</dbReference>
<evidence type="ECO:0000313" key="4">
    <source>
        <dbReference type="Proteomes" id="UP000007799"/>
    </source>
</evidence>
<feature type="signal peptide" evidence="1">
    <location>
        <begin position="1"/>
        <end position="19"/>
    </location>
</feature>
<dbReference type="EMBL" id="GL832958">
    <property type="protein sequence ID" value="EGD80889.1"/>
    <property type="molecule type" value="Genomic_DNA"/>
</dbReference>
<keyword evidence="4" id="KW-1185">Reference proteome</keyword>